<evidence type="ECO:0000313" key="3">
    <source>
        <dbReference type="EMBL" id="ORY16224.1"/>
    </source>
</evidence>
<keyword evidence="2" id="KW-0812">Transmembrane</keyword>
<keyword evidence="2" id="KW-0472">Membrane</keyword>
<dbReference type="AlphaFoldDB" id="A0A1Y2A196"/>
<feature type="region of interest" description="Disordered" evidence="1">
    <location>
        <begin position="51"/>
        <end position="71"/>
    </location>
</feature>
<evidence type="ECO:0000313" key="4">
    <source>
        <dbReference type="Proteomes" id="UP000193144"/>
    </source>
</evidence>
<name>A0A1Y2A196_9PLEO</name>
<reference evidence="3 4" key="1">
    <citation type="submission" date="2016-07" db="EMBL/GenBank/DDBJ databases">
        <title>Pervasive Adenine N6-methylation of Active Genes in Fungi.</title>
        <authorList>
            <consortium name="DOE Joint Genome Institute"/>
            <person name="Mondo S.J."/>
            <person name="Dannebaum R.O."/>
            <person name="Kuo R.C."/>
            <person name="Labutti K."/>
            <person name="Haridas S."/>
            <person name="Kuo A."/>
            <person name="Salamov A."/>
            <person name="Ahrendt S.R."/>
            <person name="Lipzen A."/>
            <person name="Sullivan W."/>
            <person name="Andreopoulos W.B."/>
            <person name="Clum A."/>
            <person name="Lindquist E."/>
            <person name="Daum C."/>
            <person name="Ramamoorthy G.K."/>
            <person name="Gryganskyi A."/>
            <person name="Culley D."/>
            <person name="Magnuson J.K."/>
            <person name="James T.Y."/>
            <person name="O'Malley M.A."/>
            <person name="Stajich J.E."/>
            <person name="Spatafora J.W."/>
            <person name="Visel A."/>
            <person name="Grigoriev I.V."/>
        </authorList>
    </citation>
    <scope>NUCLEOTIDE SEQUENCE [LARGE SCALE GENOMIC DNA]</scope>
    <source>
        <strain evidence="3 4">CBS 115471</strain>
    </source>
</reference>
<feature type="transmembrane region" description="Helical" evidence="2">
    <location>
        <begin position="352"/>
        <end position="369"/>
    </location>
</feature>
<protein>
    <submittedName>
        <fullName evidence="3">Uncharacterized protein</fullName>
    </submittedName>
</protein>
<feature type="transmembrane region" description="Helical" evidence="2">
    <location>
        <begin position="444"/>
        <end position="464"/>
    </location>
</feature>
<feature type="transmembrane region" description="Helical" evidence="2">
    <location>
        <begin position="381"/>
        <end position="406"/>
    </location>
</feature>
<organism evidence="3 4">
    <name type="scientific">Clohesyomyces aquaticus</name>
    <dbReference type="NCBI Taxonomy" id="1231657"/>
    <lineage>
        <taxon>Eukaryota</taxon>
        <taxon>Fungi</taxon>
        <taxon>Dikarya</taxon>
        <taxon>Ascomycota</taxon>
        <taxon>Pezizomycotina</taxon>
        <taxon>Dothideomycetes</taxon>
        <taxon>Pleosporomycetidae</taxon>
        <taxon>Pleosporales</taxon>
        <taxon>Lindgomycetaceae</taxon>
        <taxon>Clohesyomyces</taxon>
    </lineage>
</organism>
<keyword evidence="2" id="KW-1133">Transmembrane helix</keyword>
<feature type="transmembrane region" description="Helical" evidence="2">
    <location>
        <begin position="412"/>
        <end position="432"/>
    </location>
</feature>
<feature type="transmembrane region" description="Helical" evidence="2">
    <location>
        <begin position="320"/>
        <end position="340"/>
    </location>
</feature>
<gene>
    <name evidence="3" type="ORF">BCR34DRAFT_584445</name>
</gene>
<accession>A0A1Y2A196</accession>
<evidence type="ECO:0000256" key="2">
    <source>
        <dbReference type="SAM" id="Phobius"/>
    </source>
</evidence>
<dbReference type="OrthoDB" id="3800458at2759"/>
<dbReference type="Proteomes" id="UP000193144">
    <property type="component" value="Unassembled WGS sequence"/>
</dbReference>
<evidence type="ECO:0000256" key="1">
    <source>
        <dbReference type="SAM" id="MobiDB-lite"/>
    </source>
</evidence>
<sequence length="503" mass="54705">MAYTYPSSSAEAHEGLEDQVKPILRYWLEEVEKLEEPFGAQSPDWVDKEFARKPSDITPPHHSSPARSETPRLLTSAIRTASTGDDVYDYPTGYPFGGVFGNSHTPIKKYSSFSILEKLSRPGPNPPASTKATPLPITPSTLTTSFTLLPPGYPLLDFGTNIIPDDTGLMVGRSRHEKQRTVYLGPKKWGSAKLNLDGIAKYSMDSSDSGGFRNSAHADGITDMIDCVRPKVHAPALPSFSQAFKTYIKPYLRRNEEGSHSNSFKGPCQGARTSAIADEGSVRDSMGAYTPMLYSAAHTWGWKVWYRLGKPLLRLLQPRIVRLVALFAMLSPVVAVEPGITAPGPTSTGSTSNFSILFLGVYLGMVMGVPRGIGRAFKSLLSYIFMMAVDLSAPVMAASSVLFVMFRNDDSVLPQVAWSMFGIWSIATLAYLKEQANRLVHVNLYILISAVLAGLCMCIVALAQKASLKGGIVTAIPISIAFSLHASAFAFQKRQPTSNLSPV</sequence>
<proteinExistence type="predicted"/>
<dbReference type="EMBL" id="MCFA01000019">
    <property type="protein sequence ID" value="ORY16224.1"/>
    <property type="molecule type" value="Genomic_DNA"/>
</dbReference>
<keyword evidence="4" id="KW-1185">Reference proteome</keyword>
<feature type="transmembrane region" description="Helical" evidence="2">
    <location>
        <begin position="470"/>
        <end position="491"/>
    </location>
</feature>
<comment type="caution">
    <text evidence="3">The sequence shown here is derived from an EMBL/GenBank/DDBJ whole genome shotgun (WGS) entry which is preliminary data.</text>
</comment>